<evidence type="ECO:0000313" key="3">
    <source>
        <dbReference type="Proteomes" id="UP000634136"/>
    </source>
</evidence>
<reference evidence="2" key="1">
    <citation type="submission" date="2020-09" db="EMBL/GenBank/DDBJ databases">
        <title>Genome-Enabled Discovery of Anthraquinone Biosynthesis in Senna tora.</title>
        <authorList>
            <person name="Kang S.-H."/>
            <person name="Pandey R.P."/>
            <person name="Lee C.-M."/>
            <person name="Sim J.-S."/>
            <person name="Jeong J.-T."/>
            <person name="Choi B.-S."/>
            <person name="Jung M."/>
            <person name="Ginzburg D."/>
            <person name="Zhao K."/>
            <person name="Won S.Y."/>
            <person name="Oh T.-J."/>
            <person name="Yu Y."/>
            <person name="Kim N.-H."/>
            <person name="Lee O.R."/>
            <person name="Lee T.-H."/>
            <person name="Bashyal P."/>
            <person name="Kim T.-S."/>
            <person name="Lee W.-H."/>
            <person name="Kawkins C."/>
            <person name="Kim C.-K."/>
            <person name="Kim J.S."/>
            <person name="Ahn B.O."/>
            <person name="Rhee S.Y."/>
            <person name="Sohng J.K."/>
        </authorList>
    </citation>
    <scope>NUCLEOTIDE SEQUENCE</scope>
    <source>
        <tissue evidence="2">Leaf</tissue>
    </source>
</reference>
<sequence>MCRDAHRDALQKALEQAPENVINDAS</sequence>
<organism evidence="2 3">
    <name type="scientific">Senna tora</name>
    <dbReference type="NCBI Taxonomy" id="362788"/>
    <lineage>
        <taxon>Eukaryota</taxon>
        <taxon>Viridiplantae</taxon>
        <taxon>Streptophyta</taxon>
        <taxon>Embryophyta</taxon>
        <taxon>Tracheophyta</taxon>
        <taxon>Spermatophyta</taxon>
        <taxon>Magnoliopsida</taxon>
        <taxon>eudicotyledons</taxon>
        <taxon>Gunneridae</taxon>
        <taxon>Pentapetalae</taxon>
        <taxon>rosids</taxon>
        <taxon>fabids</taxon>
        <taxon>Fabales</taxon>
        <taxon>Fabaceae</taxon>
        <taxon>Caesalpinioideae</taxon>
        <taxon>Cassia clade</taxon>
        <taxon>Senna</taxon>
    </lineage>
</organism>
<evidence type="ECO:0000313" key="2">
    <source>
        <dbReference type="EMBL" id="KAF7824033.1"/>
    </source>
</evidence>
<dbReference type="Proteomes" id="UP000634136">
    <property type="component" value="Unassembled WGS sequence"/>
</dbReference>
<comment type="caution">
    <text evidence="2">The sequence shown here is derived from an EMBL/GenBank/DDBJ whole genome shotgun (WGS) entry which is preliminary data.</text>
</comment>
<feature type="compositionally biased region" description="Basic and acidic residues" evidence="1">
    <location>
        <begin position="1"/>
        <end position="10"/>
    </location>
</feature>
<evidence type="ECO:0000256" key="1">
    <source>
        <dbReference type="SAM" id="MobiDB-lite"/>
    </source>
</evidence>
<proteinExistence type="predicted"/>
<feature type="region of interest" description="Disordered" evidence="1">
    <location>
        <begin position="1"/>
        <end position="26"/>
    </location>
</feature>
<dbReference type="EMBL" id="JAAIUW010000007">
    <property type="protein sequence ID" value="KAF7824033.1"/>
    <property type="molecule type" value="Genomic_DNA"/>
</dbReference>
<accession>A0A834TKT1</accession>
<gene>
    <name evidence="2" type="ORF">G2W53_022177</name>
</gene>
<name>A0A834TKT1_9FABA</name>
<keyword evidence="3" id="KW-1185">Reference proteome</keyword>
<protein>
    <submittedName>
        <fullName evidence="2">Uncharacterized protein</fullName>
    </submittedName>
</protein>
<dbReference type="AlphaFoldDB" id="A0A834TKT1"/>